<keyword evidence="3" id="KW-1185">Reference proteome</keyword>
<dbReference type="EMBL" id="JAHQIW010006043">
    <property type="protein sequence ID" value="KAJ1367915.1"/>
    <property type="molecule type" value="Genomic_DNA"/>
</dbReference>
<proteinExistence type="predicted"/>
<protein>
    <submittedName>
        <fullName evidence="2">Uncharacterized protein</fullName>
    </submittedName>
</protein>
<evidence type="ECO:0000313" key="3">
    <source>
        <dbReference type="Proteomes" id="UP001196413"/>
    </source>
</evidence>
<name>A0AAD5R1I8_PARTN</name>
<accession>A0AAD5R1I8</accession>
<keyword evidence="1" id="KW-0812">Transmembrane</keyword>
<dbReference type="Proteomes" id="UP001196413">
    <property type="component" value="Unassembled WGS sequence"/>
</dbReference>
<gene>
    <name evidence="2" type="ORF">KIN20_028943</name>
</gene>
<sequence length="178" mass="20284">MIRVGNKVDGSISRSWLTQPSISPGSMNLDRTILLPEIPLICMAVNDLNQCWNEPQVLHNLTIYSVFEHRKLASLRAHESLKFSYTFQELIESRTNRNVMKKERIDGYRKHEIHPTLSKSGEALIVMPLLLIIFALFCIVGFSNVCRDDLMDELHSNGLNVIRSEEGTIVARPCDYAN</sequence>
<dbReference type="AlphaFoldDB" id="A0AAD5R1I8"/>
<evidence type="ECO:0000313" key="2">
    <source>
        <dbReference type="EMBL" id="KAJ1367915.1"/>
    </source>
</evidence>
<keyword evidence="1" id="KW-1133">Transmembrane helix</keyword>
<evidence type="ECO:0000256" key="1">
    <source>
        <dbReference type="SAM" id="Phobius"/>
    </source>
</evidence>
<feature type="transmembrane region" description="Helical" evidence="1">
    <location>
        <begin position="123"/>
        <end position="142"/>
    </location>
</feature>
<keyword evidence="1" id="KW-0472">Membrane</keyword>
<comment type="caution">
    <text evidence="2">The sequence shown here is derived from an EMBL/GenBank/DDBJ whole genome shotgun (WGS) entry which is preliminary data.</text>
</comment>
<reference evidence="2" key="1">
    <citation type="submission" date="2021-06" db="EMBL/GenBank/DDBJ databases">
        <title>Parelaphostrongylus tenuis whole genome reference sequence.</title>
        <authorList>
            <person name="Garwood T.J."/>
            <person name="Larsen P.A."/>
            <person name="Fountain-Jones N.M."/>
            <person name="Garbe J.R."/>
            <person name="Macchietto M.G."/>
            <person name="Kania S.A."/>
            <person name="Gerhold R.W."/>
            <person name="Richards J.E."/>
            <person name="Wolf T.M."/>
        </authorList>
    </citation>
    <scope>NUCLEOTIDE SEQUENCE</scope>
    <source>
        <strain evidence="2">MNPRO001-30</strain>
        <tissue evidence="2">Meninges</tissue>
    </source>
</reference>
<organism evidence="2 3">
    <name type="scientific">Parelaphostrongylus tenuis</name>
    <name type="common">Meningeal worm</name>
    <dbReference type="NCBI Taxonomy" id="148309"/>
    <lineage>
        <taxon>Eukaryota</taxon>
        <taxon>Metazoa</taxon>
        <taxon>Ecdysozoa</taxon>
        <taxon>Nematoda</taxon>
        <taxon>Chromadorea</taxon>
        <taxon>Rhabditida</taxon>
        <taxon>Rhabditina</taxon>
        <taxon>Rhabditomorpha</taxon>
        <taxon>Strongyloidea</taxon>
        <taxon>Metastrongylidae</taxon>
        <taxon>Parelaphostrongylus</taxon>
    </lineage>
</organism>